<feature type="compositionally biased region" description="Polar residues" evidence="4">
    <location>
        <begin position="1148"/>
        <end position="1160"/>
    </location>
</feature>
<feature type="compositionally biased region" description="Polar residues" evidence="4">
    <location>
        <begin position="1124"/>
        <end position="1141"/>
    </location>
</feature>
<dbReference type="Pfam" id="PF00176">
    <property type="entry name" value="SNF2-rel_dom"/>
    <property type="match status" value="1"/>
</dbReference>
<evidence type="ECO:0000313" key="7">
    <source>
        <dbReference type="EMBL" id="KAJ8991348.1"/>
    </source>
</evidence>
<gene>
    <name evidence="7" type="ORF">HRR80_004690</name>
</gene>
<comment type="caution">
    <text evidence="7">The sequence shown here is derived from an EMBL/GenBank/DDBJ whole genome shotgun (WGS) entry which is preliminary data.</text>
</comment>
<dbReference type="FunFam" id="3.40.50.10810:FF:000053">
    <property type="entry name" value="SNF2 family helicase/ATPase, putative"/>
    <property type="match status" value="1"/>
</dbReference>
<dbReference type="InterPro" id="IPR038718">
    <property type="entry name" value="SNF2-like_sf"/>
</dbReference>
<protein>
    <recommendedName>
        <fullName evidence="9">Adenosinetriphosphatase</fullName>
    </recommendedName>
</protein>
<dbReference type="EMBL" id="JAJGCB010000008">
    <property type="protein sequence ID" value="KAJ8991348.1"/>
    <property type="molecule type" value="Genomic_DNA"/>
</dbReference>
<dbReference type="Gene3D" id="3.40.50.10810">
    <property type="entry name" value="Tandem AAA-ATPase domain"/>
    <property type="match status" value="1"/>
</dbReference>
<feature type="region of interest" description="Disordered" evidence="4">
    <location>
        <begin position="146"/>
        <end position="237"/>
    </location>
</feature>
<dbReference type="SMART" id="SM00487">
    <property type="entry name" value="DEXDc"/>
    <property type="match status" value="1"/>
</dbReference>
<feature type="compositionally biased region" description="Polar residues" evidence="4">
    <location>
        <begin position="220"/>
        <end position="231"/>
    </location>
</feature>
<sequence length="1190" mass="132590">MTSRREDHLLRGLSFEEFLRRSITNSPPVETALDRQQSRYTQSPSVEDRLQSSLVVTPASSASPETPSPFGCPANSGVWRPATSLAGPPPLDVSQTPIPKYPSRLYTQQFIFGQSSQPHAEFNAGVKPTQFFDFTFNCDMVREQQSARNPLAPSMANSLPPPSPQQKDKDKTALEPRRPQLTDLKNTAPIQPEFGKPTTLGASPQPFAKAQPLVRPGTGANVSAPRQPSGNQKDKYSNLFVSSKNPAQRPELHKPHAVANPLQAFRNIKTNDNQPPKPASSRSAVQDDDLFEIPKPANFPSWQPKPFVPPSFSSSTSTNPFFKPQNVVDLTVERGTAAPDSRFPMEEPYSSADPYIYMDSAKANENIKALLEGAFEDEEDKPKTRSRKKQLDTKLDELADKMKSMTVEGNGAADAADAEEEDEEDDGTVVGLKVKLLQHQIEGVNWMRDKETGTKKTRGVLPKGGILADDMGLGKTIQSIALILTNPKPSAEELEKSKRKLADGVGKGTLVVAPLALIKQWEGEIKDRVEKEHALKVCVHHGPQRAKSYKELQKYDVVITTYQTLSSEHAGSEGSLKVGCFGVHWYRIILDEAHSIKNRNAKATKAACALNAEYRWCLTGTPMQNNLDELQSLIHFLRIKPYDDLNLWREQITKPWNNGKAGLALRRLQVYLKAFMKRRTKDVLKQQGPSKDGKAGTGGKSPGFKIVARTVEKVEAEFTEPEREFYKRLESRTDKSLEMMMAGNKMSYASALVLLMRLRQACNHPKLTGSDLSKENDALSGSQTPSRRKASVEDDMDSIANMLGGLSVETKLCDVCQIELSPRDASEGAIRCPECEADLQDQKERFKEKKKAKREKRIKQERKAVQAQRKAARRIVEDSDDEENDNEDQPADDSSISGDDAQDDDEDDYSSDESGSEEPTVMQSTKIRHLISLLKAGSHQHKYIVFSFFTSMLDLIEPFLKEHRIRFARYDGKMRNDAREASLNSLRTDPSTRVLLCSLRAGSLGLNLTAASRVVILEPFWNPFVEEQAIDRVHRLNQTQDVKVYKLTIKDTVEERILELQDKKRELANATIEGKKGAMKLTLQDMLKLFGRDAEREHPVETNQPAIGPGPNRGRAGLLDARTGRTNSPSTDTGLHTTTSWVAGGSRGSSTIGNNSTASAGDSRRERMRLSGDNKNKNPRKEHEIYGRRW</sequence>
<organism evidence="7 8">
    <name type="scientific">Exophiala dermatitidis</name>
    <name type="common">Black yeast-like fungus</name>
    <name type="synonym">Wangiella dermatitidis</name>
    <dbReference type="NCBI Taxonomy" id="5970"/>
    <lineage>
        <taxon>Eukaryota</taxon>
        <taxon>Fungi</taxon>
        <taxon>Dikarya</taxon>
        <taxon>Ascomycota</taxon>
        <taxon>Pezizomycotina</taxon>
        <taxon>Eurotiomycetes</taxon>
        <taxon>Chaetothyriomycetidae</taxon>
        <taxon>Chaetothyriales</taxon>
        <taxon>Herpotrichiellaceae</taxon>
        <taxon>Exophiala</taxon>
    </lineage>
</organism>
<feature type="region of interest" description="Disordered" evidence="4">
    <location>
        <begin position="268"/>
        <end position="287"/>
    </location>
</feature>
<feature type="compositionally biased region" description="Polar residues" evidence="4">
    <location>
        <begin position="38"/>
        <end position="50"/>
    </location>
</feature>
<feature type="region of interest" description="Disordered" evidence="4">
    <location>
        <begin position="24"/>
        <end position="50"/>
    </location>
</feature>
<feature type="compositionally biased region" description="Basic and acidic residues" evidence="4">
    <location>
        <begin position="1162"/>
        <end position="1190"/>
    </location>
</feature>
<feature type="region of interest" description="Disordered" evidence="4">
    <location>
        <begin position="682"/>
        <end position="702"/>
    </location>
</feature>
<feature type="domain" description="Helicase C-terminal" evidence="6">
    <location>
        <begin position="926"/>
        <end position="1087"/>
    </location>
</feature>
<feature type="compositionally biased region" description="Polar residues" evidence="4">
    <location>
        <begin position="268"/>
        <end position="284"/>
    </location>
</feature>
<dbReference type="InterPro" id="IPR027417">
    <property type="entry name" value="P-loop_NTPase"/>
</dbReference>
<proteinExistence type="predicted"/>
<evidence type="ECO:0000259" key="6">
    <source>
        <dbReference type="PROSITE" id="PS51194"/>
    </source>
</evidence>
<reference evidence="7" key="1">
    <citation type="submission" date="2023-01" db="EMBL/GenBank/DDBJ databases">
        <title>Exophiala dermititidis isolated from Cystic Fibrosis Patient.</title>
        <authorList>
            <person name="Kurbessoian T."/>
            <person name="Crocker A."/>
            <person name="Murante D."/>
            <person name="Hogan D.A."/>
            <person name="Stajich J.E."/>
        </authorList>
    </citation>
    <scope>NUCLEOTIDE SEQUENCE</scope>
    <source>
        <strain evidence="7">Ex8</strain>
    </source>
</reference>
<evidence type="ECO:0000313" key="8">
    <source>
        <dbReference type="Proteomes" id="UP001161757"/>
    </source>
</evidence>
<keyword evidence="3" id="KW-0067">ATP-binding</keyword>
<dbReference type="InterPro" id="IPR001650">
    <property type="entry name" value="Helicase_C-like"/>
</dbReference>
<dbReference type="PROSITE" id="PS51194">
    <property type="entry name" value="HELICASE_CTER"/>
    <property type="match status" value="1"/>
</dbReference>
<keyword evidence="1" id="KW-0547">Nucleotide-binding</keyword>
<feature type="compositionally biased region" description="Acidic residues" evidence="4">
    <location>
        <begin position="900"/>
        <end position="916"/>
    </location>
</feature>
<evidence type="ECO:0000256" key="3">
    <source>
        <dbReference type="ARBA" id="ARBA00022840"/>
    </source>
</evidence>
<dbReference type="PANTHER" id="PTHR45626">
    <property type="entry name" value="TRANSCRIPTION TERMINATION FACTOR 2-RELATED"/>
    <property type="match status" value="1"/>
</dbReference>
<dbReference type="SUPFAM" id="SSF52540">
    <property type="entry name" value="P-loop containing nucleoside triphosphate hydrolases"/>
    <property type="match status" value="2"/>
</dbReference>
<dbReference type="PANTHER" id="PTHR45626:SF14">
    <property type="entry name" value="ATP-DEPENDENT DNA HELICASE (EUROFUNG)"/>
    <property type="match status" value="1"/>
</dbReference>
<feature type="region of interest" description="Disordered" evidence="4">
    <location>
        <begin position="1122"/>
        <end position="1190"/>
    </location>
</feature>
<evidence type="ECO:0000259" key="5">
    <source>
        <dbReference type="PROSITE" id="PS51192"/>
    </source>
</evidence>
<dbReference type="CDD" id="cd18793">
    <property type="entry name" value="SF2_C_SNF"/>
    <property type="match status" value="1"/>
</dbReference>
<feature type="region of interest" description="Disordered" evidence="4">
    <location>
        <begin position="766"/>
        <end position="794"/>
    </location>
</feature>
<dbReference type="GO" id="GO:0016787">
    <property type="term" value="F:hydrolase activity"/>
    <property type="evidence" value="ECO:0007669"/>
    <property type="project" value="UniProtKB-KW"/>
</dbReference>
<feature type="compositionally biased region" description="Acidic residues" evidence="4">
    <location>
        <begin position="878"/>
        <end position="891"/>
    </location>
</feature>
<evidence type="ECO:0000256" key="2">
    <source>
        <dbReference type="ARBA" id="ARBA00022801"/>
    </source>
</evidence>
<dbReference type="Gene3D" id="3.40.50.300">
    <property type="entry name" value="P-loop containing nucleotide triphosphate hydrolases"/>
    <property type="match status" value="2"/>
</dbReference>
<dbReference type="SMART" id="SM00490">
    <property type="entry name" value="HELICc"/>
    <property type="match status" value="1"/>
</dbReference>
<dbReference type="InterPro" id="IPR050628">
    <property type="entry name" value="SNF2_RAD54_helicase_TF"/>
</dbReference>
<dbReference type="GO" id="GO:0008094">
    <property type="term" value="F:ATP-dependent activity, acting on DNA"/>
    <property type="evidence" value="ECO:0007669"/>
    <property type="project" value="TreeGrafter"/>
</dbReference>
<name>A0AAN6IV50_EXODE</name>
<dbReference type="InterPro" id="IPR000330">
    <property type="entry name" value="SNF2_N"/>
</dbReference>
<dbReference type="Proteomes" id="UP001161757">
    <property type="component" value="Unassembled WGS sequence"/>
</dbReference>
<feature type="compositionally biased region" description="Basic residues" evidence="4">
    <location>
        <begin position="848"/>
        <end position="860"/>
    </location>
</feature>
<accession>A0AAN6IV50</accession>
<dbReference type="PROSITE" id="PS51192">
    <property type="entry name" value="HELICASE_ATP_BIND_1"/>
    <property type="match status" value="1"/>
</dbReference>
<dbReference type="GO" id="GO:0005634">
    <property type="term" value="C:nucleus"/>
    <property type="evidence" value="ECO:0007669"/>
    <property type="project" value="TreeGrafter"/>
</dbReference>
<feature type="region of interest" description="Disordered" evidence="4">
    <location>
        <begin position="408"/>
        <end position="427"/>
    </location>
</feature>
<feature type="compositionally biased region" description="Basic and acidic residues" evidence="4">
    <location>
        <begin position="166"/>
        <end position="180"/>
    </location>
</feature>
<dbReference type="GO" id="GO:0005524">
    <property type="term" value="F:ATP binding"/>
    <property type="evidence" value="ECO:0007669"/>
    <property type="project" value="UniProtKB-KW"/>
</dbReference>
<dbReference type="InterPro" id="IPR049730">
    <property type="entry name" value="SNF2/RAD54-like_C"/>
</dbReference>
<feature type="compositionally biased region" description="Acidic residues" evidence="4">
    <location>
        <begin position="416"/>
        <end position="427"/>
    </location>
</feature>
<dbReference type="CDD" id="cd18008">
    <property type="entry name" value="DEXDc_SHPRH-like"/>
    <property type="match status" value="1"/>
</dbReference>
<feature type="region of interest" description="Disordered" evidence="4">
    <location>
        <begin position="1098"/>
        <end position="1117"/>
    </location>
</feature>
<feature type="domain" description="Helicase ATP-binding" evidence="5">
    <location>
        <begin position="456"/>
        <end position="640"/>
    </location>
</feature>
<feature type="region of interest" description="Disordered" evidence="4">
    <location>
        <begin position="844"/>
        <end position="923"/>
    </location>
</feature>
<evidence type="ECO:0000256" key="4">
    <source>
        <dbReference type="SAM" id="MobiDB-lite"/>
    </source>
</evidence>
<keyword evidence="2" id="KW-0378">Hydrolase</keyword>
<evidence type="ECO:0008006" key="9">
    <source>
        <dbReference type="Google" id="ProtNLM"/>
    </source>
</evidence>
<dbReference type="InterPro" id="IPR014001">
    <property type="entry name" value="Helicase_ATP-bd"/>
</dbReference>
<evidence type="ECO:0000256" key="1">
    <source>
        <dbReference type="ARBA" id="ARBA00022741"/>
    </source>
</evidence>
<dbReference type="Pfam" id="PF00271">
    <property type="entry name" value="Helicase_C"/>
    <property type="match status" value="1"/>
</dbReference>
<dbReference type="AlphaFoldDB" id="A0AAN6IV50"/>
<dbReference type="GO" id="GO:0006281">
    <property type="term" value="P:DNA repair"/>
    <property type="evidence" value="ECO:0007669"/>
    <property type="project" value="TreeGrafter"/>
</dbReference>